<organism evidence="1 2">
    <name type="scientific">Burkholderia territorii</name>
    <dbReference type="NCBI Taxonomy" id="1503055"/>
    <lineage>
        <taxon>Bacteria</taxon>
        <taxon>Pseudomonadati</taxon>
        <taxon>Pseudomonadota</taxon>
        <taxon>Betaproteobacteria</taxon>
        <taxon>Burkholderiales</taxon>
        <taxon>Burkholderiaceae</taxon>
        <taxon>Burkholderia</taxon>
        <taxon>Burkholderia cepacia complex</taxon>
    </lineage>
</organism>
<proteinExistence type="predicted"/>
<evidence type="ECO:0000313" key="2">
    <source>
        <dbReference type="Proteomes" id="UP000068016"/>
    </source>
</evidence>
<dbReference type="AlphaFoldDB" id="A0A125K434"/>
<name>A0A125K434_9BURK</name>
<protein>
    <submittedName>
        <fullName evidence="1">Uncharacterized protein</fullName>
    </submittedName>
</protein>
<sequence>MGDVREKRKVVVRAFGRLNELMFGCPVFAVGFGWGELKGSMRIINCGSTSSNSVVFGTGEASRDFKFVADDELGSTHVFLERVSDPLVLVAITIELEAAVAVLGGARSKRELGLPDVSCMLGEPGPFKCGSKRNELIFDRLHGKPPRF</sequence>
<accession>A0A125K434</accession>
<gene>
    <name evidence="1" type="ORF">WT83_27155</name>
</gene>
<reference evidence="1 2" key="1">
    <citation type="submission" date="2015-11" db="EMBL/GenBank/DDBJ databases">
        <title>Expanding the genomic diversity of Burkholderia species for the development of highly accurate diagnostics.</title>
        <authorList>
            <person name="Sahl J."/>
            <person name="Keim P."/>
            <person name="Wagner D."/>
        </authorList>
    </citation>
    <scope>NUCLEOTIDE SEQUENCE [LARGE SCALE GENOMIC DNA]</scope>
    <source>
        <strain evidence="1 2">MSMB793WGS</strain>
    </source>
</reference>
<evidence type="ECO:0000313" key="1">
    <source>
        <dbReference type="EMBL" id="KWN06364.1"/>
    </source>
</evidence>
<comment type="caution">
    <text evidence="1">The sequence shown here is derived from an EMBL/GenBank/DDBJ whole genome shotgun (WGS) entry which is preliminary data.</text>
</comment>
<dbReference type="Proteomes" id="UP000068016">
    <property type="component" value="Unassembled WGS sequence"/>
</dbReference>
<dbReference type="EMBL" id="LPLZ01000074">
    <property type="protein sequence ID" value="KWN06364.1"/>
    <property type="molecule type" value="Genomic_DNA"/>
</dbReference>